<evidence type="ECO:0000256" key="10">
    <source>
        <dbReference type="ARBA" id="ARBA00031051"/>
    </source>
</evidence>
<evidence type="ECO:0000256" key="3">
    <source>
        <dbReference type="ARBA" id="ARBA00005893"/>
    </source>
</evidence>
<evidence type="ECO:0000256" key="12">
    <source>
        <dbReference type="PIRSR" id="PIRSR006118-2"/>
    </source>
</evidence>
<comment type="subunit">
    <text evidence="4 11">Homotetramer.</text>
</comment>
<evidence type="ECO:0000256" key="8">
    <source>
        <dbReference type="ARBA" id="ARBA00022801"/>
    </source>
</evidence>
<keyword evidence="9 11" id="KW-0460">Magnesium</keyword>
<protein>
    <recommendedName>
        <fullName evidence="6 11">3-deoxy-D-manno-octulosonate 8-phosphate phosphatase KdsC</fullName>
        <ecNumber evidence="5 11">3.1.3.45</ecNumber>
    </recommendedName>
    <alternativeName>
        <fullName evidence="10 11">KDO 8-P phosphatase</fullName>
    </alternativeName>
</protein>
<evidence type="ECO:0000256" key="6">
    <source>
        <dbReference type="ARBA" id="ARBA00020092"/>
    </source>
</evidence>
<dbReference type="SFLD" id="SFLDG01138">
    <property type="entry name" value="C1.6.2:_Deoxy-d-mannose-octulo"/>
    <property type="match status" value="1"/>
</dbReference>
<reference evidence="14" key="1">
    <citation type="submission" date="2020-01" db="EMBL/GenBank/DDBJ databases">
        <title>Caldichromatium gen. nov., sp. nov., a thermophilic purple sulfur bacterium member of the family Chromatiaceae isolated from Nakabusa hot spring, Japan.</title>
        <authorList>
            <person name="Saini M.K."/>
            <person name="Hanada S."/>
            <person name="Tank M."/>
        </authorList>
    </citation>
    <scope>NUCLEOTIDE SEQUENCE [LARGE SCALE GENOMIC DNA]</scope>
    <source>
        <strain evidence="14">No.7</strain>
    </source>
</reference>
<evidence type="ECO:0000256" key="1">
    <source>
        <dbReference type="ARBA" id="ARBA00000898"/>
    </source>
</evidence>
<sequence length="176" mass="19094">MSAIHERAARIRLVIFDVDGVLTDGSLFLGDDGQEYKAFNVRDGHGMTLLQESGVRLAVISGRTSKAVHLRMEGLGISDVFQGYRDKRLAYEALKDRHGLVDEEIAYVGDDLIDLPVMSQVGLAIAVADADPRVRALAHWCTEAPGGRGAAREVCELILEAQGHLTLLLTLDPNAC</sequence>
<evidence type="ECO:0000256" key="4">
    <source>
        <dbReference type="ARBA" id="ARBA00011881"/>
    </source>
</evidence>
<dbReference type="GO" id="GO:0019143">
    <property type="term" value="F:3-deoxy-manno-octulosonate-8-phosphatase activity"/>
    <property type="evidence" value="ECO:0007669"/>
    <property type="project" value="UniProtKB-UniRule"/>
</dbReference>
<comment type="function">
    <text evidence="11">Catalyzes the hydrolysis of 3-deoxy-D-manno-octulosonate 8-phosphate (KDO 8-P) to 3-deoxy-D-manno-octulosonate (KDO) and inorganic phosphate.</text>
</comment>
<keyword evidence="14" id="KW-1185">Reference proteome</keyword>
<dbReference type="PANTHER" id="PTHR21485:SF3">
    <property type="entry name" value="N-ACYLNEURAMINATE CYTIDYLYLTRANSFERASE"/>
    <property type="match status" value="1"/>
</dbReference>
<dbReference type="PIRSF" id="PIRSF006118">
    <property type="entry name" value="KDO8-P_Ptase"/>
    <property type="match status" value="1"/>
</dbReference>
<dbReference type="NCBIfam" id="TIGR01670">
    <property type="entry name" value="KdsC-phosphatas"/>
    <property type="match status" value="1"/>
</dbReference>
<dbReference type="InterPro" id="IPR036412">
    <property type="entry name" value="HAD-like_sf"/>
</dbReference>
<evidence type="ECO:0000256" key="9">
    <source>
        <dbReference type="ARBA" id="ARBA00022842"/>
    </source>
</evidence>
<dbReference type="Pfam" id="PF08282">
    <property type="entry name" value="Hydrolase_3"/>
    <property type="match status" value="1"/>
</dbReference>
<dbReference type="PANTHER" id="PTHR21485">
    <property type="entry name" value="HAD SUPERFAMILY MEMBERS CMAS AND KDSC"/>
    <property type="match status" value="1"/>
</dbReference>
<organism evidence="13 14">
    <name type="scientific">Caldichromatium japonicum</name>
    <dbReference type="NCBI Taxonomy" id="2699430"/>
    <lineage>
        <taxon>Bacteria</taxon>
        <taxon>Pseudomonadati</taxon>
        <taxon>Pseudomonadota</taxon>
        <taxon>Gammaproteobacteria</taxon>
        <taxon>Chromatiales</taxon>
        <taxon>Chromatiaceae</taxon>
        <taxon>Caldichromatium</taxon>
    </lineage>
</organism>
<dbReference type="RefSeq" id="WP_166269575.1">
    <property type="nucleotide sequence ID" value="NZ_CP048029.1"/>
</dbReference>
<keyword evidence="7 11" id="KW-0479">Metal-binding</keyword>
<dbReference type="SFLD" id="SFLDG01136">
    <property type="entry name" value="C1.6:_Phosphoserine_Phosphatas"/>
    <property type="match status" value="1"/>
</dbReference>
<dbReference type="GO" id="GO:0009103">
    <property type="term" value="P:lipopolysaccharide biosynthetic process"/>
    <property type="evidence" value="ECO:0007669"/>
    <property type="project" value="UniProtKB-UniRule"/>
</dbReference>
<keyword evidence="8 11" id="KW-0378">Hydrolase</keyword>
<dbReference type="KEGG" id="cjap:GWK36_01830"/>
<dbReference type="AlphaFoldDB" id="A0A6G7VAQ2"/>
<dbReference type="EC" id="3.1.3.45" evidence="5 11"/>
<evidence type="ECO:0000313" key="13">
    <source>
        <dbReference type="EMBL" id="QIK36946.1"/>
    </source>
</evidence>
<dbReference type="EMBL" id="CP048029">
    <property type="protein sequence ID" value="QIK36946.1"/>
    <property type="molecule type" value="Genomic_DNA"/>
</dbReference>
<dbReference type="GO" id="GO:0008781">
    <property type="term" value="F:N-acylneuraminate cytidylyltransferase activity"/>
    <property type="evidence" value="ECO:0007669"/>
    <property type="project" value="TreeGrafter"/>
</dbReference>
<evidence type="ECO:0000256" key="7">
    <source>
        <dbReference type="ARBA" id="ARBA00022723"/>
    </source>
</evidence>
<dbReference type="GO" id="GO:0046872">
    <property type="term" value="F:metal ion binding"/>
    <property type="evidence" value="ECO:0007669"/>
    <property type="project" value="UniProtKB-UniRule"/>
</dbReference>
<keyword evidence="11" id="KW-0448">Lipopolysaccharide biosynthesis</keyword>
<name>A0A6G7VAQ2_9GAMM</name>
<feature type="binding site" evidence="12">
    <location>
        <position position="17"/>
    </location>
    <ligand>
        <name>Mg(2+)</name>
        <dbReference type="ChEBI" id="CHEBI:18420"/>
    </ligand>
</feature>
<dbReference type="Gene3D" id="3.40.50.1000">
    <property type="entry name" value="HAD superfamily/HAD-like"/>
    <property type="match status" value="1"/>
</dbReference>
<dbReference type="InterPro" id="IPR023214">
    <property type="entry name" value="HAD_sf"/>
</dbReference>
<comment type="catalytic activity">
    <reaction evidence="1 11">
        <text>3-deoxy-alpha-D-manno-2-octulosonate-8-phosphate + H2O = 3-deoxy-alpha-D-manno-oct-2-ulosonate + phosphate</text>
        <dbReference type="Rhea" id="RHEA:11500"/>
        <dbReference type="ChEBI" id="CHEBI:15377"/>
        <dbReference type="ChEBI" id="CHEBI:43474"/>
        <dbReference type="ChEBI" id="CHEBI:85985"/>
        <dbReference type="ChEBI" id="CHEBI:85986"/>
        <dbReference type="EC" id="3.1.3.45"/>
    </reaction>
</comment>
<dbReference type="FunFam" id="3.40.50.1000:FF:000029">
    <property type="entry name" value="3-deoxy-D-manno-octulosonate 8-phosphate phosphatase KdsC"/>
    <property type="match status" value="1"/>
</dbReference>
<feature type="binding site" evidence="12">
    <location>
        <position position="110"/>
    </location>
    <ligand>
        <name>Mg(2+)</name>
        <dbReference type="ChEBI" id="CHEBI:18420"/>
    </ligand>
</feature>
<dbReference type="SFLD" id="SFLDS00003">
    <property type="entry name" value="Haloacid_Dehalogenase"/>
    <property type="match status" value="1"/>
</dbReference>
<dbReference type="InterPro" id="IPR010023">
    <property type="entry name" value="KdsC_fam"/>
</dbReference>
<evidence type="ECO:0000313" key="14">
    <source>
        <dbReference type="Proteomes" id="UP000502699"/>
    </source>
</evidence>
<proteinExistence type="inferred from homology"/>
<dbReference type="Proteomes" id="UP000502699">
    <property type="component" value="Chromosome"/>
</dbReference>
<evidence type="ECO:0000256" key="11">
    <source>
        <dbReference type="PIRNR" id="PIRNR006118"/>
    </source>
</evidence>
<evidence type="ECO:0000256" key="2">
    <source>
        <dbReference type="ARBA" id="ARBA00001946"/>
    </source>
</evidence>
<evidence type="ECO:0000256" key="5">
    <source>
        <dbReference type="ARBA" id="ARBA00013066"/>
    </source>
</evidence>
<dbReference type="InterPro" id="IPR050793">
    <property type="entry name" value="CMP-NeuNAc_synthase"/>
</dbReference>
<dbReference type="CDD" id="cd01630">
    <property type="entry name" value="HAD_KDO-like"/>
    <property type="match status" value="1"/>
</dbReference>
<feature type="binding site" evidence="12">
    <location>
        <position position="19"/>
    </location>
    <ligand>
        <name>substrate</name>
    </ligand>
</feature>
<comment type="similarity">
    <text evidence="3 11">Belongs to the KdsC family.</text>
</comment>
<accession>A0A6G7VAQ2</accession>
<dbReference type="SUPFAM" id="SSF56784">
    <property type="entry name" value="HAD-like"/>
    <property type="match status" value="1"/>
</dbReference>
<comment type="cofactor">
    <cofactor evidence="2 11 12">
        <name>Mg(2+)</name>
        <dbReference type="ChEBI" id="CHEBI:18420"/>
    </cofactor>
</comment>
<gene>
    <name evidence="13" type="ORF">GWK36_01830</name>
</gene>